<accession>A0A840V3V2</accession>
<evidence type="ECO:0008006" key="3">
    <source>
        <dbReference type="Google" id="ProtNLM"/>
    </source>
</evidence>
<dbReference type="Proteomes" id="UP000557717">
    <property type="component" value="Unassembled WGS sequence"/>
</dbReference>
<organism evidence="1 2">
    <name type="scientific">Haloferula luteola</name>
    <dbReference type="NCBI Taxonomy" id="595692"/>
    <lineage>
        <taxon>Bacteria</taxon>
        <taxon>Pseudomonadati</taxon>
        <taxon>Verrucomicrobiota</taxon>
        <taxon>Verrucomicrobiia</taxon>
        <taxon>Verrucomicrobiales</taxon>
        <taxon>Verrucomicrobiaceae</taxon>
        <taxon>Haloferula</taxon>
    </lineage>
</organism>
<evidence type="ECO:0000313" key="1">
    <source>
        <dbReference type="EMBL" id="MBB5352685.1"/>
    </source>
</evidence>
<comment type="caution">
    <text evidence="1">The sequence shown here is derived from an EMBL/GenBank/DDBJ whole genome shotgun (WGS) entry which is preliminary data.</text>
</comment>
<sequence>MFLRIAIVLFVGVAFGGSRVAALDAPAPPAPKTLAWTVKQANRRLPTVDFTGTRVDCAIELLGSSMTLPGYYLKIDASKIQERFDRKLDLHLKDVPWIEVMGAIADAVDAKLVIEPGLLRFVPRGERMQPARTE</sequence>
<dbReference type="EMBL" id="JACHFD010000015">
    <property type="protein sequence ID" value="MBB5352685.1"/>
    <property type="molecule type" value="Genomic_DNA"/>
</dbReference>
<evidence type="ECO:0000313" key="2">
    <source>
        <dbReference type="Proteomes" id="UP000557717"/>
    </source>
</evidence>
<gene>
    <name evidence="1" type="ORF">HNR46_002933</name>
</gene>
<dbReference type="RefSeq" id="WP_184019930.1">
    <property type="nucleotide sequence ID" value="NZ_JACHFD010000015.1"/>
</dbReference>
<dbReference type="AlphaFoldDB" id="A0A840V3V2"/>
<keyword evidence="2" id="KW-1185">Reference proteome</keyword>
<proteinExistence type="predicted"/>
<protein>
    <recommendedName>
        <fullName evidence="3">AMIN domain-containing protein</fullName>
    </recommendedName>
</protein>
<name>A0A840V3V2_9BACT</name>
<reference evidence="1 2" key="1">
    <citation type="submission" date="2020-08" db="EMBL/GenBank/DDBJ databases">
        <title>Genomic Encyclopedia of Type Strains, Phase IV (KMG-IV): sequencing the most valuable type-strain genomes for metagenomic binning, comparative biology and taxonomic classification.</title>
        <authorList>
            <person name="Goeker M."/>
        </authorList>
    </citation>
    <scope>NUCLEOTIDE SEQUENCE [LARGE SCALE GENOMIC DNA]</scope>
    <source>
        <strain evidence="1 2">YC6886</strain>
    </source>
</reference>